<accession>A0A0W8F3L1</accession>
<feature type="transmembrane region" description="Helical" evidence="9">
    <location>
        <begin position="275"/>
        <end position="293"/>
    </location>
</feature>
<dbReference type="PROSITE" id="PS51202">
    <property type="entry name" value="RCK_C"/>
    <property type="match status" value="1"/>
</dbReference>
<keyword evidence="8 9" id="KW-0472">Membrane</keyword>
<dbReference type="PANTHER" id="PTHR32507">
    <property type="entry name" value="NA(+)/H(+) ANTIPORTER 1"/>
    <property type="match status" value="1"/>
</dbReference>
<dbReference type="SUPFAM" id="SSF116726">
    <property type="entry name" value="TrkA C-terminal domain-like"/>
    <property type="match status" value="1"/>
</dbReference>
<dbReference type="EMBL" id="LNQE01001553">
    <property type="protein sequence ID" value="KUG15472.1"/>
    <property type="molecule type" value="Genomic_DNA"/>
</dbReference>
<dbReference type="Pfam" id="PF02080">
    <property type="entry name" value="TrkA_C"/>
    <property type="match status" value="1"/>
</dbReference>
<feature type="transmembrane region" description="Helical" evidence="9">
    <location>
        <begin position="6"/>
        <end position="22"/>
    </location>
</feature>
<dbReference type="Gene3D" id="1.20.1530.20">
    <property type="match status" value="1"/>
</dbReference>
<feature type="transmembrane region" description="Helical" evidence="9">
    <location>
        <begin position="122"/>
        <end position="140"/>
    </location>
</feature>
<organism evidence="11">
    <name type="scientific">hydrocarbon metagenome</name>
    <dbReference type="NCBI Taxonomy" id="938273"/>
    <lineage>
        <taxon>unclassified sequences</taxon>
        <taxon>metagenomes</taxon>
        <taxon>ecological metagenomes</taxon>
    </lineage>
</organism>
<dbReference type="GO" id="GO:0015297">
    <property type="term" value="F:antiporter activity"/>
    <property type="evidence" value="ECO:0007669"/>
    <property type="project" value="UniProtKB-KW"/>
</dbReference>
<evidence type="ECO:0000256" key="5">
    <source>
        <dbReference type="ARBA" id="ARBA00022692"/>
    </source>
</evidence>
<evidence type="ECO:0000313" key="11">
    <source>
        <dbReference type="EMBL" id="KUG15472.1"/>
    </source>
</evidence>
<dbReference type="InterPro" id="IPR006037">
    <property type="entry name" value="RCK_C"/>
</dbReference>
<feature type="transmembrane region" description="Helical" evidence="9">
    <location>
        <begin position="91"/>
        <end position="116"/>
    </location>
</feature>
<name>A0A0W8F3L1_9ZZZZ</name>
<dbReference type="GO" id="GO:0005886">
    <property type="term" value="C:plasma membrane"/>
    <property type="evidence" value="ECO:0007669"/>
    <property type="project" value="UniProtKB-SubCell"/>
</dbReference>
<dbReference type="Pfam" id="PF00999">
    <property type="entry name" value="Na_H_Exchanger"/>
    <property type="match status" value="1"/>
</dbReference>
<feature type="transmembrane region" description="Helical" evidence="9">
    <location>
        <begin position="364"/>
        <end position="387"/>
    </location>
</feature>
<dbReference type="InterPro" id="IPR036721">
    <property type="entry name" value="RCK_C_sf"/>
</dbReference>
<feature type="transmembrane region" description="Helical" evidence="9">
    <location>
        <begin position="29"/>
        <end position="46"/>
    </location>
</feature>
<keyword evidence="3" id="KW-0050">Antiport</keyword>
<keyword evidence="2" id="KW-0813">Transport</keyword>
<dbReference type="InterPro" id="IPR038770">
    <property type="entry name" value="Na+/solute_symporter_sf"/>
</dbReference>
<dbReference type="InterPro" id="IPR006153">
    <property type="entry name" value="Cation/H_exchanger_TM"/>
</dbReference>
<feature type="transmembrane region" description="Helical" evidence="9">
    <location>
        <begin position="334"/>
        <end position="358"/>
    </location>
</feature>
<feature type="transmembrane region" description="Helical" evidence="9">
    <location>
        <begin position="299"/>
        <end position="322"/>
    </location>
</feature>
<evidence type="ECO:0000256" key="2">
    <source>
        <dbReference type="ARBA" id="ARBA00022448"/>
    </source>
</evidence>
<dbReference type="AlphaFoldDB" id="A0A0W8F3L1"/>
<dbReference type="GO" id="GO:0008324">
    <property type="term" value="F:monoatomic cation transmembrane transporter activity"/>
    <property type="evidence" value="ECO:0007669"/>
    <property type="project" value="InterPro"/>
</dbReference>
<protein>
    <submittedName>
        <fullName evidence="11">Na(+)/h(+) antiporter</fullName>
    </submittedName>
</protein>
<keyword evidence="7" id="KW-0406">Ion transport</keyword>
<dbReference type="Gene3D" id="3.30.70.1450">
    <property type="entry name" value="Regulator of K+ conductance, C-terminal domain"/>
    <property type="match status" value="1"/>
</dbReference>
<feature type="transmembrane region" description="Helical" evidence="9">
    <location>
        <begin position="184"/>
        <end position="206"/>
    </location>
</feature>
<dbReference type="GO" id="GO:1902600">
    <property type="term" value="P:proton transmembrane transport"/>
    <property type="evidence" value="ECO:0007669"/>
    <property type="project" value="InterPro"/>
</dbReference>
<dbReference type="PANTHER" id="PTHR32507:SF7">
    <property type="entry name" value="K(+)_H(+) ANTIPORTER NHAP2"/>
    <property type="match status" value="1"/>
</dbReference>
<keyword evidence="5 9" id="KW-0812">Transmembrane</keyword>
<feature type="transmembrane region" description="Helical" evidence="9">
    <location>
        <begin position="242"/>
        <end position="263"/>
    </location>
</feature>
<feature type="transmembrane region" description="Helical" evidence="9">
    <location>
        <begin position="58"/>
        <end position="79"/>
    </location>
</feature>
<keyword evidence="6 9" id="KW-1133">Transmembrane helix</keyword>
<comment type="subcellular location">
    <subcellularLocation>
        <location evidence="1">Cell membrane</location>
        <topology evidence="1">Multi-pass membrane protein</topology>
    </subcellularLocation>
</comment>
<dbReference type="GO" id="GO:0006813">
    <property type="term" value="P:potassium ion transport"/>
    <property type="evidence" value="ECO:0007669"/>
    <property type="project" value="InterPro"/>
</dbReference>
<gene>
    <name evidence="11" type="ORF">ASZ90_014828</name>
</gene>
<evidence type="ECO:0000256" key="9">
    <source>
        <dbReference type="SAM" id="Phobius"/>
    </source>
</evidence>
<evidence type="ECO:0000256" key="6">
    <source>
        <dbReference type="ARBA" id="ARBA00022989"/>
    </source>
</evidence>
<feature type="transmembrane region" description="Helical" evidence="9">
    <location>
        <begin position="160"/>
        <end position="178"/>
    </location>
</feature>
<evidence type="ECO:0000256" key="1">
    <source>
        <dbReference type="ARBA" id="ARBA00004651"/>
    </source>
</evidence>
<evidence type="ECO:0000256" key="4">
    <source>
        <dbReference type="ARBA" id="ARBA00022475"/>
    </source>
</evidence>
<keyword evidence="4" id="KW-1003">Cell membrane</keyword>
<reference evidence="11" key="1">
    <citation type="journal article" date="2015" name="Proc. Natl. Acad. Sci. U.S.A.">
        <title>Networks of energetic and metabolic interactions define dynamics in microbial communities.</title>
        <authorList>
            <person name="Embree M."/>
            <person name="Liu J.K."/>
            <person name="Al-Bassam M.M."/>
            <person name="Zengler K."/>
        </authorList>
    </citation>
    <scope>NUCLEOTIDE SEQUENCE</scope>
</reference>
<evidence type="ECO:0000256" key="3">
    <source>
        <dbReference type="ARBA" id="ARBA00022449"/>
    </source>
</evidence>
<comment type="caution">
    <text evidence="11">The sequence shown here is derived from an EMBL/GenBank/DDBJ whole genome shotgun (WGS) entry which is preliminary data.</text>
</comment>
<dbReference type="NCBIfam" id="NF003715">
    <property type="entry name" value="PRK05326.1-2"/>
    <property type="match status" value="1"/>
</dbReference>
<evidence type="ECO:0000259" key="10">
    <source>
        <dbReference type="PROSITE" id="PS51202"/>
    </source>
</evidence>
<sequence>MQPSIEYILLIIAVLILVSIIANKVSGRLGVPALLIFLLVGMLAGSEGPGGIYFDDPWIAQLIGVIALTYILFSGGFDTRWSEVRPVLPQAVILSTLGVFLTALLMAGIAIVVFGVSLLEGFLLGAVVSSTDAAAVFSILRTKRASLKGILRPLIELESASNDPMAVFLTIGAITLLLTPGLPVLAMIPLFIQQMVVGGLIGYGMGKGMVYLINRLKLEFEGLYPVLTLTLVMMTYGMTAALGGSGFLAVYIAGLVLGNSTVIHKNSLMRFHEGIAWLMQITMFLTLGLLVFPSHLLSVVGSGILTSLFLIFVARPVSVFITTSPWQMDLRDKVMVSWVGLRGAAPIVLATFPLLAGIPQADTIFNLVFFIVITSSLLHGTSIPYVARWLGVSAPIQDPPRLAMSLGDGSKSGNDLIELTLPPEAEVMGKQIVDIGLPPGTLIIMIEKGSDRFVPCGSTILEEGDHLLILTNQIQAEQARLILSSVKHAPPSASSKK</sequence>
<evidence type="ECO:0000256" key="7">
    <source>
        <dbReference type="ARBA" id="ARBA00023065"/>
    </source>
</evidence>
<feature type="domain" description="RCK C-terminal" evidence="10">
    <location>
        <begin position="404"/>
        <end position="485"/>
    </location>
</feature>
<proteinExistence type="predicted"/>
<evidence type="ECO:0000256" key="8">
    <source>
        <dbReference type="ARBA" id="ARBA00023136"/>
    </source>
</evidence>
<dbReference type="NCBIfam" id="NF003716">
    <property type="entry name" value="PRK05326.1-3"/>
    <property type="match status" value="1"/>
</dbReference>